<keyword evidence="3" id="KW-1133">Transmembrane helix</keyword>
<feature type="domain" description="PSI" evidence="5">
    <location>
        <begin position="76"/>
        <end position="128"/>
    </location>
</feature>
<evidence type="ECO:0000256" key="2">
    <source>
        <dbReference type="SAM" id="MobiDB-lite"/>
    </source>
</evidence>
<feature type="compositionally biased region" description="Pro residues" evidence="2">
    <location>
        <begin position="691"/>
        <end position="705"/>
    </location>
</feature>
<keyword evidence="1" id="KW-0325">Glycoprotein</keyword>
<keyword evidence="3" id="KW-0472">Membrane</keyword>
<dbReference type="Proteomes" id="UP001141327">
    <property type="component" value="Unassembled WGS sequence"/>
</dbReference>
<name>A0ABQ8UE38_9EUKA</name>
<evidence type="ECO:0000313" key="6">
    <source>
        <dbReference type="EMBL" id="KAJ4457511.1"/>
    </source>
</evidence>
<feature type="domain" description="PSI" evidence="5">
    <location>
        <begin position="560"/>
        <end position="606"/>
    </location>
</feature>
<evidence type="ECO:0000256" key="1">
    <source>
        <dbReference type="ARBA" id="ARBA00023180"/>
    </source>
</evidence>
<gene>
    <name evidence="6" type="ORF">PAPYR_6988</name>
</gene>
<feature type="domain" description="PSI" evidence="5">
    <location>
        <begin position="740"/>
        <end position="799"/>
    </location>
</feature>
<keyword evidence="3" id="KW-0812">Transmembrane</keyword>
<feature type="region of interest" description="Disordered" evidence="2">
    <location>
        <begin position="688"/>
        <end position="712"/>
    </location>
</feature>
<feature type="domain" description="PSI" evidence="5">
    <location>
        <begin position="819"/>
        <end position="860"/>
    </location>
</feature>
<evidence type="ECO:0000259" key="5">
    <source>
        <dbReference type="SMART" id="SM00423"/>
    </source>
</evidence>
<organism evidence="6 7">
    <name type="scientific">Paratrimastix pyriformis</name>
    <dbReference type="NCBI Taxonomy" id="342808"/>
    <lineage>
        <taxon>Eukaryota</taxon>
        <taxon>Metamonada</taxon>
        <taxon>Preaxostyla</taxon>
        <taxon>Paratrimastigidae</taxon>
        <taxon>Paratrimastix</taxon>
    </lineage>
</organism>
<feature type="domain" description="PSI" evidence="5">
    <location>
        <begin position="869"/>
        <end position="932"/>
    </location>
</feature>
<evidence type="ECO:0000313" key="7">
    <source>
        <dbReference type="Proteomes" id="UP001141327"/>
    </source>
</evidence>
<feature type="domain" description="PSI" evidence="5">
    <location>
        <begin position="296"/>
        <end position="350"/>
    </location>
</feature>
<feature type="transmembrane region" description="Helical" evidence="3">
    <location>
        <begin position="945"/>
        <end position="967"/>
    </location>
</feature>
<dbReference type="InterPro" id="IPR016201">
    <property type="entry name" value="PSI"/>
</dbReference>
<evidence type="ECO:0000256" key="3">
    <source>
        <dbReference type="SAM" id="Phobius"/>
    </source>
</evidence>
<proteinExistence type="predicted"/>
<accession>A0ABQ8UE38</accession>
<protein>
    <recommendedName>
        <fullName evidence="5">PSI domain-containing protein</fullName>
    </recommendedName>
</protein>
<keyword evidence="7" id="KW-1185">Reference proteome</keyword>
<keyword evidence="4" id="KW-0732">Signal</keyword>
<feature type="signal peptide" evidence="4">
    <location>
        <begin position="1"/>
        <end position="18"/>
    </location>
</feature>
<feature type="domain" description="PSI" evidence="5">
    <location>
        <begin position="27"/>
        <end position="72"/>
    </location>
</feature>
<feature type="chain" id="PRO_5046892727" description="PSI domain-containing protein" evidence="4">
    <location>
        <begin position="19"/>
        <end position="987"/>
    </location>
</feature>
<evidence type="ECO:0000256" key="4">
    <source>
        <dbReference type="SAM" id="SignalP"/>
    </source>
</evidence>
<feature type="domain" description="PSI" evidence="5">
    <location>
        <begin position="354"/>
        <end position="398"/>
    </location>
</feature>
<reference evidence="6" key="1">
    <citation type="journal article" date="2022" name="bioRxiv">
        <title>Genomics of Preaxostyla Flagellates Illuminates Evolutionary Transitions and the Path Towards Mitochondrial Loss.</title>
        <authorList>
            <person name="Novak L.V.F."/>
            <person name="Treitli S.C."/>
            <person name="Pyrih J."/>
            <person name="Halakuc P."/>
            <person name="Pipaliya S.V."/>
            <person name="Vacek V."/>
            <person name="Brzon O."/>
            <person name="Soukal P."/>
            <person name="Eme L."/>
            <person name="Dacks J.B."/>
            <person name="Karnkowska A."/>
            <person name="Elias M."/>
            <person name="Hampl V."/>
        </authorList>
    </citation>
    <scope>NUCLEOTIDE SEQUENCE</scope>
    <source>
        <strain evidence="6">RCP-MX</strain>
    </source>
</reference>
<dbReference type="EMBL" id="JAPMOS010000045">
    <property type="protein sequence ID" value="KAJ4457511.1"/>
    <property type="molecule type" value="Genomic_DNA"/>
</dbReference>
<dbReference type="SMART" id="SM00423">
    <property type="entry name" value="PSI"/>
    <property type="match status" value="9"/>
</dbReference>
<feature type="domain" description="PSI" evidence="5">
    <location>
        <begin position="426"/>
        <end position="469"/>
    </location>
</feature>
<comment type="caution">
    <text evidence="6">The sequence shown here is derived from an EMBL/GenBank/DDBJ whole genome shotgun (WGS) entry which is preliminary data.</text>
</comment>
<sequence>MNRVALVSIFLFLGVALADPGQNLDVNCDIFSSCQNCTSSSCKWCESTSTCVSGSLSCPTSFCGFRNPTQCPKVTNCTILSDCHACTVSGCAWCGADQSCHPVDTDEATLCDGHECSACLRTAPTECPVVGNCSALTSCLQCAQSGCKWWSVASPRLPTHPGDMETCFEADSHTGLACRPDQVPAAAQACQQCPVGPGSASLCPSHPVYLSGPPAASLLAEAGAGAAAVRTLLGNVAPVRCSDVHGCRACAESGCLWCGQSQRCLEVSLNTSAVCSGAACGACARAEPHMCPNTPNCSALHDCMSCTLAMCEWCGATETCHEYDPSSMGFCEGTGGLCPQCTKTRFSECPLRATCADQHSCTACTQNHCKWCGDTQTCLDFDHQTGTTCGAANCTGCLKSSPSFPTPMCTCAHMIILEDECPAVAQCDALTNCLDCATAGCAWCGATRRCMEADATTGALCGAQHASSPPLGDVHAHLLPLPVSVRGLCVARISADPQRSHGCMIPACLHAPGEVCGSIPPPPSWDLPLQAGCRPWGAADAQSCPGCLKARQAECPRTADCATLQDCRSCTRADCHWSAQPPPAQLGPCMPILCPFYAHSMPILCPFYAHSMPILCPFYAHSMPILCPFYAHSMPILCPFYAHSMPILCPFYAHSMPILCPFYAHAVPMPCPPPLGSKSTIHTIDRTPARPCSPPAPSSPPPRSPAAPTEGLCPDPAHPTPAPCAACAKSSPATCPVTPSCADHGDCFECTINMCAWCSASMTCTEYDPTSLHDLLLIFSTLSRPPAFCRRGRNGTQCAGAPCAGCYKTDPLSCPRVPSCAQMTSCGSCAHAGCAWCRSTGQCLEFNAEGTGPCPGAQCPPDQLTTDCGCGKHTDCASCVAQRGAQGECGWCQPLSNATAEGGICTLGNVNGSFVTPCPFGHMREWEWTTCPAPPAPAGMPPGEIVSIVVVVVVLAAGGALIGLGFYRKKKAVHRAQYTLLPETSIQ</sequence>